<dbReference type="RefSeq" id="WP_202828622.1">
    <property type="nucleotide sequence ID" value="NZ_JAEUXJ010000021.1"/>
</dbReference>
<dbReference type="EMBL" id="JAEUXJ010000021">
    <property type="protein sequence ID" value="MBL6458881.1"/>
    <property type="molecule type" value="Genomic_DNA"/>
</dbReference>
<dbReference type="Proteomes" id="UP000606490">
    <property type="component" value="Unassembled WGS sequence"/>
</dbReference>
<proteinExistence type="predicted"/>
<comment type="caution">
    <text evidence="1">The sequence shown here is derived from an EMBL/GenBank/DDBJ whole genome shotgun (WGS) entry which is preliminary data.</text>
</comment>
<sequence length="110" mass="12107">MTPDPTRPPLQQRDRISELQGEVHALKAVLAVLISHLALLTRAPLAKREEILHHLSAMLPAALAQIERDANSASAAGFEQAIEMVTHMARNAVRIEPVRPMQPNSPDPDR</sequence>
<organism evidence="1 2">
    <name type="scientific">Belnapia mucosa</name>
    <dbReference type="NCBI Taxonomy" id="2804532"/>
    <lineage>
        <taxon>Bacteria</taxon>
        <taxon>Pseudomonadati</taxon>
        <taxon>Pseudomonadota</taxon>
        <taxon>Alphaproteobacteria</taxon>
        <taxon>Acetobacterales</taxon>
        <taxon>Roseomonadaceae</taxon>
        <taxon>Belnapia</taxon>
    </lineage>
</organism>
<name>A0ABS1VB26_9PROT</name>
<protein>
    <submittedName>
        <fullName evidence="1">Uncharacterized protein</fullName>
    </submittedName>
</protein>
<reference evidence="1 2" key="1">
    <citation type="submission" date="2021-01" db="EMBL/GenBank/DDBJ databases">
        <title>Belnapia mucosa sp. nov. and Belnapia arida sp. nov., isolated from the Tabernas Desert (Almeria, Spain).</title>
        <authorList>
            <person name="Molina-Menor E."/>
            <person name="Vidal-Verdu A."/>
            <person name="Calonge A."/>
            <person name="Satari L."/>
            <person name="Pereto Magraner J."/>
            <person name="Porcar Miralles M."/>
        </authorList>
    </citation>
    <scope>NUCLEOTIDE SEQUENCE [LARGE SCALE GENOMIC DNA]</scope>
    <source>
        <strain evidence="1 2">T6</strain>
    </source>
</reference>
<keyword evidence="2" id="KW-1185">Reference proteome</keyword>
<evidence type="ECO:0000313" key="2">
    <source>
        <dbReference type="Proteomes" id="UP000606490"/>
    </source>
</evidence>
<evidence type="ECO:0000313" key="1">
    <source>
        <dbReference type="EMBL" id="MBL6458881.1"/>
    </source>
</evidence>
<accession>A0ABS1VB26</accession>
<gene>
    <name evidence="1" type="ORF">JMJ55_26485</name>
</gene>